<dbReference type="Gene3D" id="3.30.420.310">
    <property type="entry name" value="2-keto-3-deoxy-galactonokinase, C-terminal domain"/>
    <property type="match status" value="1"/>
</dbReference>
<dbReference type="EMBL" id="JALAZD010000001">
    <property type="protein sequence ID" value="MCI0125448.1"/>
    <property type="molecule type" value="Genomic_DNA"/>
</dbReference>
<reference evidence="1" key="1">
    <citation type="submission" date="2022-03" db="EMBL/GenBank/DDBJ databases">
        <title>The complete genome sequence of a Methyloterrigena soli.</title>
        <authorList>
            <person name="Zi Z."/>
        </authorList>
    </citation>
    <scope>NUCLEOTIDE SEQUENCE</scope>
    <source>
        <strain evidence="1">M48</strain>
    </source>
</reference>
<dbReference type="Gene3D" id="3.30.420.300">
    <property type="entry name" value="2-keto-3-deoxy-galactonokinase, substrate binding domain"/>
    <property type="match status" value="1"/>
</dbReference>
<protein>
    <submittedName>
        <fullName evidence="1">2-dehydro-3-deoxygalactonokinase</fullName>
    </submittedName>
</protein>
<keyword evidence="2" id="KW-1185">Reference proteome</keyword>
<evidence type="ECO:0000313" key="1">
    <source>
        <dbReference type="EMBL" id="MCI0125448.1"/>
    </source>
</evidence>
<dbReference type="AlphaFoldDB" id="A0AA41QJT5"/>
<comment type="caution">
    <text evidence="1">The sequence shown here is derived from an EMBL/GenBank/DDBJ whole genome shotgun (WGS) entry which is preliminary data.</text>
</comment>
<dbReference type="Proteomes" id="UP001156140">
    <property type="component" value="Unassembled WGS sequence"/>
</dbReference>
<evidence type="ECO:0000313" key="2">
    <source>
        <dbReference type="Proteomes" id="UP001156140"/>
    </source>
</evidence>
<organism evidence="1 2">
    <name type="scientific">Paradevosia shaoguanensis</name>
    <dbReference type="NCBI Taxonomy" id="1335043"/>
    <lineage>
        <taxon>Bacteria</taxon>
        <taxon>Pseudomonadati</taxon>
        <taxon>Pseudomonadota</taxon>
        <taxon>Alphaproteobacteria</taxon>
        <taxon>Hyphomicrobiales</taxon>
        <taxon>Devosiaceae</taxon>
        <taxon>Paradevosia</taxon>
    </lineage>
</organism>
<proteinExistence type="predicted"/>
<sequence>MYVAIEWTSSAFHAWLMQANGAVAAEHQSLAGVNSVRDGSFEACLRSEIGAWLPQSKAILLSGMVTSRTGWVETPFAMTPAGVTDMLAQAIRSDLPGLPPLYFLPGIARLDPLADVMRGEEMSIFGMESPLPDLLVLPGAHSKWVRTDGQRIVDLTTYMSGEILNLLRRDSLVSRLIPAEYVPNAAAFDRGVEIARDKSLLRGGVLQRVFSARSLVLFDQLPPADIADYLAGVVFGSEIVEALAGEDRPDTVTVLGETPLAASYRRALAQFGIASPLSSSRPYDGFAKLIAVLESQ</sequence>
<dbReference type="RefSeq" id="WP_281734677.1">
    <property type="nucleotide sequence ID" value="NZ_JAKETQ010000001.1"/>
</dbReference>
<dbReference type="InterPro" id="IPR042257">
    <property type="entry name" value="DGOK_C"/>
</dbReference>
<dbReference type="InterPro" id="IPR007729">
    <property type="entry name" value="DGOK"/>
</dbReference>
<accession>A0AA41QJT5</accession>
<dbReference type="GO" id="GO:0034194">
    <property type="term" value="P:D-galactonate catabolic process"/>
    <property type="evidence" value="ECO:0007669"/>
    <property type="project" value="InterPro"/>
</dbReference>
<dbReference type="GO" id="GO:0008671">
    <property type="term" value="F:2-dehydro-3-deoxygalactonokinase activity"/>
    <property type="evidence" value="ECO:0007669"/>
    <property type="project" value="InterPro"/>
</dbReference>
<gene>
    <name evidence="1" type="ORF">ML536_01260</name>
</gene>
<dbReference type="Pfam" id="PF05035">
    <property type="entry name" value="DGOK"/>
    <property type="match status" value="1"/>
</dbReference>
<name>A0AA41QJT5_9HYPH</name>
<dbReference type="InterPro" id="IPR042258">
    <property type="entry name" value="DGOK_N"/>
</dbReference>